<feature type="transmembrane region" description="Helical" evidence="6">
    <location>
        <begin position="231"/>
        <end position="253"/>
    </location>
</feature>
<evidence type="ECO:0000256" key="3">
    <source>
        <dbReference type="ARBA" id="ARBA00022692"/>
    </source>
</evidence>
<dbReference type="InterPro" id="IPR011701">
    <property type="entry name" value="MFS"/>
</dbReference>
<dbReference type="Gene3D" id="1.20.1250.20">
    <property type="entry name" value="MFS general substrate transporter like domains"/>
    <property type="match status" value="1"/>
</dbReference>
<comment type="subcellular location">
    <subcellularLocation>
        <location evidence="1">Cell membrane</location>
        <topology evidence="1">Multi-pass membrane protein</topology>
    </subcellularLocation>
</comment>
<dbReference type="PROSITE" id="PS50850">
    <property type="entry name" value="MFS"/>
    <property type="match status" value="1"/>
</dbReference>
<keyword evidence="2" id="KW-1003">Cell membrane</keyword>
<keyword evidence="3 6" id="KW-0812">Transmembrane</keyword>
<evidence type="ECO:0000256" key="6">
    <source>
        <dbReference type="SAM" id="Phobius"/>
    </source>
</evidence>
<feature type="transmembrane region" description="Helical" evidence="6">
    <location>
        <begin position="198"/>
        <end position="219"/>
    </location>
</feature>
<evidence type="ECO:0000256" key="4">
    <source>
        <dbReference type="ARBA" id="ARBA00022989"/>
    </source>
</evidence>
<keyword evidence="5 6" id="KW-0472">Membrane</keyword>
<dbReference type="SUPFAM" id="SSF103473">
    <property type="entry name" value="MFS general substrate transporter"/>
    <property type="match status" value="1"/>
</dbReference>
<name>A0ABT6RK87_9ACTN</name>
<proteinExistence type="predicted"/>
<evidence type="ECO:0000256" key="5">
    <source>
        <dbReference type="ARBA" id="ARBA00023136"/>
    </source>
</evidence>
<evidence type="ECO:0000313" key="9">
    <source>
        <dbReference type="Proteomes" id="UP001224661"/>
    </source>
</evidence>
<feature type="domain" description="Major facilitator superfamily (MFS) profile" evidence="7">
    <location>
        <begin position="3"/>
        <end position="377"/>
    </location>
</feature>
<protein>
    <submittedName>
        <fullName evidence="8">MFS transporter</fullName>
    </submittedName>
</protein>
<feature type="transmembrane region" description="Helical" evidence="6">
    <location>
        <begin position="34"/>
        <end position="61"/>
    </location>
</feature>
<dbReference type="PANTHER" id="PTHR43124">
    <property type="entry name" value="PURINE EFFLUX PUMP PBUE"/>
    <property type="match status" value="1"/>
</dbReference>
<evidence type="ECO:0000256" key="2">
    <source>
        <dbReference type="ARBA" id="ARBA00022475"/>
    </source>
</evidence>
<accession>A0ABT6RK87</accession>
<organism evidence="8 9">
    <name type="scientific">Streptomyces solicavernae</name>
    <dbReference type="NCBI Taxonomy" id="3043614"/>
    <lineage>
        <taxon>Bacteria</taxon>
        <taxon>Bacillati</taxon>
        <taxon>Actinomycetota</taxon>
        <taxon>Actinomycetes</taxon>
        <taxon>Kitasatosporales</taxon>
        <taxon>Streptomycetaceae</taxon>
        <taxon>Streptomyces</taxon>
    </lineage>
</organism>
<dbReference type="InterPro" id="IPR020846">
    <property type="entry name" value="MFS_dom"/>
</dbReference>
<dbReference type="PANTHER" id="PTHR43124:SF10">
    <property type="entry name" value="PURINE EFFLUX PUMP PBUE"/>
    <property type="match status" value="1"/>
</dbReference>
<feature type="transmembrane region" description="Helical" evidence="6">
    <location>
        <begin position="156"/>
        <end position="177"/>
    </location>
</feature>
<feature type="transmembrane region" description="Helical" evidence="6">
    <location>
        <begin position="130"/>
        <end position="150"/>
    </location>
</feature>
<dbReference type="CDD" id="cd17324">
    <property type="entry name" value="MFS_NepI_like"/>
    <property type="match status" value="1"/>
</dbReference>
<feature type="transmembrane region" description="Helical" evidence="6">
    <location>
        <begin position="68"/>
        <end position="86"/>
    </location>
</feature>
<feature type="transmembrane region" description="Helical" evidence="6">
    <location>
        <begin position="322"/>
        <end position="345"/>
    </location>
</feature>
<evidence type="ECO:0000256" key="1">
    <source>
        <dbReference type="ARBA" id="ARBA00004651"/>
    </source>
</evidence>
<dbReference type="InterPro" id="IPR050189">
    <property type="entry name" value="MFS_Efflux_Transporters"/>
</dbReference>
<evidence type="ECO:0000313" key="8">
    <source>
        <dbReference type="EMBL" id="MDI3384831.1"/>
    </source>
</evidence>
<dbReference type="Proteomes" id="UP001224661">
    <property type="component" value="Unassembled WGS sequence"/>
</dbReference>
<reference evidence="8 9" key="1">
    <citation type="submission" date="2023-05" db="EMBL/GenBank/DDBJ databases">
        <title>Draft genome sequence of Streptomyces sp. B-S-A8 isolated from a cave soil in Thailand.</title>
        <authorList>
            <person name="Chamroensaksri N."/>
            <person name="Muangham S."/>
        </authorList>
    </citation>
    <scope>NUCLEOTIDE SEQUENCE [LARGE SCALE GENOMIC DNA]</scope>
    <source>
        <strain evidence="8 9">B-S-A8</strain>
    </source>
</reference>
<keyword evidence="9" id="KW-1185">Reference proteome</keyword>
<dbReference type="InterPro" id="IPR036259">
    <property type="entry name" value="MFS_trans_sf"/>
</dbReference>
<gene>
    <name evidence="8" type="ORF">QIS99_01145</name>
</gene>
<dbReference type="EMBL" id="JASCIR010000001">
    <property type="protein sequence ID" value="MDI3384831.1"/>
    <property type="molecule type" value="Genomic_DNA"/>
</dbReference>
<dbReference type="Pfam" id="PF07690">
    <property type="entry name" value="MFS_1"/>
    <property type="match status" value="1"/>
</dbReference>
<keyword evidence="4 6" id="KW-1133">Transmembrane helix</keyword>
<feature type="transmembrane region" description="Helical" evidence="6">
    <location>
        <begin position="351"/>
        <end position="371"/>
    </location>
</feature>
<sequence>MKPLLPLALATFAVGTDAFVIAGLLPAIASDFEVSIAAAGQLVTAFALTFAIAAPILGWLLSSLDRRTALQVALVVFTVGNAVTALSSDYTVALFSRVLTAVGAATITATASSAAVAVTPEERRGRAMAFVIGGLTVSTALGMPLGNMIGSVDWRLTLWAVAALGVVAAIGTTVGLPRITLPPTSLGARLAPLRKPEMIVTLLATLLVMGGHYTVYTYIGAVTADATAGSFAQALTLILLAWGIGAVIGNVLAGYLVDSLPTVRVAVTALAAATLLLGISPLAVNNLAVVIVWAGIWGITDGAPSVIQQYRLVSFAPASAPVLFGLNSSAVFLGVALGGGLGGIAQDWLPVTSLGLPAAFLALVAIVLTVVHAKTAKTAKTEASPEAVQAGR</sequence>
<evidence type="ECO:0000259" key="7">
    <source>
        <dbReference type="PROSITE" id="PS50850"/>
    </source>
</evidence>
<comment type="caution">
    <text evidence="8">The sequence shown here is derived from an EMBL/GenBank/DDBJ whole genome shotgun (WGS) entry which is preliminary data.</text>
</comment>
<dbReference type="RefSeq" id="WP_282509411.1">
    <property type="nucleotide sequence ID" value="NZ_JASCIR010000001.1"/>
</dbReference>